<evidence type="ECO:0000256" key="4">
    <source>
        <dbReference type="ARBA" id="ARBA00017144"/>
    </source>
</evidence>
<dbReference type="PANTHER" id="PTHR10344:SF1">
    <property type="entry name" value="THYMIDYLATE KINASE"/>
    <property type="match status" value="1"/>
</dbReference>
<evidence type="ECO:0000256" key="7">
    <source>
        <dbReference type="ARBA" id="ARBA00022741"/>
    </source>
</evidence>
<keyword evidence="9" id="KW-0067">ATP-binding</keyword>
<dbReference type="Gene3D" id="3.40.50.300">
    <property type="entry name" value="P-loop containing nucleotide triphosphate hydrolases"/>
    <property type="match status" value="1"/>
</dbReference>
<dbReference type="GO" id="GO:0005829">
    <property type="term" value="C:cytosol"/>
    <property type="evidence" value="ECO:0007669"/>
    <property type="project" value="TreeGrafter"/>
</dbReference>
<proteinExistence type="inferred from homology"/>
<gene>
    <name evidence="11" type="ORF">KUF71_014841</name>
</gene>
<dbReference type="GO" id="GO:0005739">
    <property type="term" value="C:mitochondrion"/>
    <property type="evidence" value="ECO:0007669"/>
    <property type="project" value="TreeGrafter"/>
</dbReference>
<evidence type="ECO:0000313" key="11">
    <source>
        <dbReference type="EMBL" id="KAK3932864.1"/>
    </source>
</evidence>
<keyword evidence="5" id="KW-0808">Transferase</keyword>
<dbReference type="GO" id="GO:0004550">
    <property type="term" value="F:nucleoside diphosphate kinase activity"/>
    <property type="evidence" value="ECO:0007669"/>
    <property type="project" value="TreeGrafter"/>
</dbReference>
<keyword evidence="8 11" id="KW-0418">Kinase</keyword>
<dbReference type="InterPro" id="IPR039430">
    <property type="entry name" value="Thymidylate_kin-like_dom"/>
</dbReference>
<dbReference type="GO" id="GO:0005524">
    <property type="term" value="F:ATP binding"/>
    <property type="evidence" value="ECO:0007669"/>
    <property type="project" value="UniProtKB-KW"/>
</dbReference>
<keyword evidence="7" id="KW-0547">Nucleotide-binding</keyword>
<dbReference type="InterPro" id="IPR018095">
    <property type="entry name" value="Thymidylate_kin_CS"/>
</dbReference>
<dbReference type="InterPro" id="IPR027417">
    <property type="entry name" value="P-loop_NTPase"/>
</dbReference>
<keyword evidence="6" id="KW-0545">Nucleotide biosynthesis</keyword>
<feature type="domain" description="Thymidylate kinase-like" evidence="10">
    <location>
        <begin position="11"/>
        <end position="188"/>
    </location>
</feature>
<dbReference type="HAMAP" id="MF_00165">
    <property type="entry name" value="Thymidylate_kinase"/>
    <property type="match status" value="1"/>
</dbReference>
<keyword evidence="12" id="KW-1185">Reference proteome</keyword>
<evidence type="ECO:0000313" key="12">
    <source>
        <dbReference type="Proteomes" id="UP001219518"/>
    </source>
</evidence>
<dbReference type="Pfam" id="PF02223">
    <property type="entry name" value="Thymidylate_kin"/>
    <property type="match status" value="1"/>
</dbReference>
<dbReference type="Proteomes" id="UP001219518">
    <property type="component" value="Unassembled WGS sequence"/>
</dbReference>
<dbReference type="PANTHER" id="PTHR10344">
    <property type="entry name" value="THYMIDYLATE KINASE"/>
    <property type="match status" value="1"/>
</dbReference>
<dbReference type="AlphaFoldDB" id="A0AAE1I3V8"/>
<dbReference type="CDD" id="cd01672">
    <property type="entry name" value="TMPK"/>
    <property type="match status" value="1"/>
</dbReference>
<evidence type="ECO:0000259" key="10">
    <source>
        <dbReference type="Pfam" id="PF02223"/>
    </source>
</evidence>
<protein>
    <recommendedName>
        <fullName evidence="4">Thymidylate kinase</fullName>
        <ecNumber evidence="3">2.7.4.9</ecNumber>
    </recommendedName>
</protein>
<dbReference type="SUPFAM" id="SSF52540">
    <property type="entry name" value="P-loop containing nucleoside triphosphate hydrolases"/>
    <property type="match status" value="1"/>
</dbReference>
<dbReference type="GO" id="GO:0004798">
    <property type="term" value="F:dTMP kinase activity"/>
    <property type="evidence" value="ECO:0007669"/>
    <property type="project" value="UniProtKB-EC"/>
</dbReference>
<sequence length="210" mass="23663">MMGRRGVLFVFEGCDRAGKTTQCRMLVDALCKRGIPAEYMNFPDRSTAIGKIINDYLLKKVELPDKAVHLLFSANRWELEPVIKNKLASGVSLIVDRYSYSGVAFSAAKKGMDLKWCWNPEIGLPEPDAVLLLNLTEEVSAKRGDFGLERYEATDFQRKVKSNFMDLKDSLWKIIDADKPVENLHVEILDIFNSVYESSAGKPITVLKAN</sequence>
<evidence type="ECO:0000256" key="5">
    <source>
        <dbReference type="ARBA" id="ARBA00022679"/>
    </source>
</evidence>
<evidence type="ECO:0000256" key="1">
    <source>
        <dbReference type="ARBA" id="ARBA00004992"/>
    </source>
</evidence>
<dbReference type="GO" id="GO:0006235">
    <property type="term" value="P:dTTP biosynthetic process"/>
    <property type="evidence" value="ECO:0007669"/>
    <property type="project" value="TreeGrafter"/>
</dbReference>
<dbReference type="NCBIfam" id="TIGR00041">
    <property type="entry name" value="DTMP_kinase"/>
    <property type="match status" value="1"/>
</dbReference>
<comment type="similarity">
    <text evidence="2">Belongs to the thymidylate kinase family.</text>
</comment>
<name>A0AAE1I3V8_9NEOP</name>
<reference evidence="11" key="2">
    <citation type="journal article" date="2023" name="BMC Genomics">
        <title>Pest status, molecular evolution, and epigenetic factors derived from the genome assembly of Frankliniella fusca, a thysanopteran phytovirus vector.</title>
        <authorList>
            <person name="Catto M.A."/>
            <person name="Labadie P.E."/>
            <person name="Jacobson A.L."/>
            <person name="Kennedy G.G."/>
            <person name="Srinivasan R."/>
            <person name="Hunt B.G."/>
        </authorList>
    </citation>
    <scope>NUCLEOTIDE SEQUENCE</scope>
    <source>
        <strain evidence="11">PL_HMW_Pooled</strain>
    </source>
</reference>
<comment type="caution">
    <text evidence="11">The sequence shown here is derived from an EMBL/GenBank/DDBJ whole genome shotgun (WGS) entry which is preliminary data.</text>
</comment>
<comment type="pathway">
    <text evidence="1">Pyrimidine metabolism; dTTP biosynthesis.</text>
</comment>
<reference evidence="11" key="1">
    <citation type="submission" date="2021-07" db="EMBL/GenBank/DDBJ databases">
        <authorList>
            <person name="Catto M.A."/>
            <person name="Jacobson A."/>
            <person name="Kennedy G."/>
            <person name="Labadie P."/>
            <person name="Hunt B.G."/>
            <person name="Srinivasan R."/>
        </authorList>
    </citation>
    <scope>NUCLEOTIDE SEQUENCE</scope>
    <source>
        <strain evidence="11">PL_HMW_Pooled</strain>
        <tissue evidence="11">Head</tissue>
    </source>
</reference>
<dbReference type="PROSITE" id="PS01331">
    <property type="entry name" value="THYMIDYLATE_KINASE"/>
    <property type="match status" value="1"/>
</dbReference>
<organism evidence="11 12">
    <name type="scientific">Frankliniella fusca</name>
    <dbReference type="NCBI Taxonomy" id="407009"/>
    <lineage>
        <taxon>Eukaryota</taxon>
        <taxon>Metazoa</taxon>
        <taxon>Ecdysozoa</taxon>
        <taxon>Arthropoda</taxon>
        <taxon>Hexapoda</taxon>
        <taxon>Insecta</taxon>
        <taxon>Pterygota</taxon>
        <taxon>Neoptera</taxon>
        <taxon>Paraneoptera</taxon>
        <taxon>Thysanoptera</taxon>
        <taxon>Terebrantia</taxon>
        <taxon>Thripoidea</taxon>
        <taxon>Thripidae</taxon>
        <taxon>Frankliniella</taxon>
    </lineage>
</organism>
<dbReference type="EC" id="2.7.4.9" evidence="3"/>
<accession>A0AAE1I3V8</accession>
<evidence type="ECO:0000256" key="6">
    <source>
        <dbReference type="ARBA" id="ARBA00022727"/>
    </source>
</evidence>
<dbReference type="FunFam" id="3.40.50.300:FF:000679">
    <property type="entry name" value="Thymidylate kinase"/>
    <property type="match status" value="1"/>
</dbReference>
<evidence type="ECO:0000256" key="3">
    <source>
        <dbReference type="ARBA" id="ARBA00012980"/>
    </source>
</evidence>
<evidence type="ECO:0000256" key="2">
    <source>
        <dbReference type="ARBA" id="ARBA00009776"/>
    </source>
</evidence>
<dbReference type="GO" id="GO:0006233">
    <property type="term" value="P:dTDP biosynthetic process"/>
    <property type="evidence" value="ECO:0007669"/>
    <property type="project" value="InterPro"/>
</dbReference>
<evidence type="ECO:0000256" key="8">
    <source>
        <dbReference type="ARBA" id="ARBA00022777"/>
    </source>
</evidence>
<evidence type="ECO:0000256" key="9">
    <source>
        <dbReference type="ARBA" id="ARBA00022840"/>
    </source>
</evidence>
<dbReference type="GO" id="GO:0005634">
    <property type="term" value="C:nucleus"/>
    <property type="evidence" value="ECO:0007669"/>
    <property type="project" value="TreeGrafter"/>
</dbReference>
<dbReference type="GO" id="GO:0006227">
    <property type="term" value="P:dUDP biosynthetic process"/>
    <property type="evidence" value="ECO:0007669"/>
    <property type="project" value="TreeGrafter"/>
</dbReference>
<dbReference type="EMBL" id="JAHWGI010001440">
    <property type="protein sequence ID" value="KAK3932864.1"/>
    <property type="molecule type" value="Genomic_DNA"/>
</dbReference>
<dbReference type="InterPro" id="IPR018094">
    <property type="entry name" value="Thymidylate_kinase"/>
</dbReference>